<dbReference type="InterPro" id="IPR003448">
    <property type="entry name" value="Mopterin_biosynth_MoaE"/>
</dbReference>
<protein>
    <recommendedName>
        <fullName evidence="4">Molybdopterin synthase catalytic subunit</fullName>
        <ecNumber evidence="3">2.8.1.12</ecNumber>
    </recommendedName>
    <alternativeName>
        <fullName evidence="8">MPT synthase subunit 2</fullName>
    </alternativeName>
    <alternativeName>
        <fullName evidence="6">Molybdenum cofactor biosynthesis protein E</fullName>
    </alternativeName>
    <alternativeName>
        <fullName evidence="7">Molybdopterin-converting factor large subunit</fullName>
    </alternativeName>
    <alternativeName>
        <fullName evidence="9">Molybdopterin-converting factor subunit 2</fullName>
    </alternativeName>
</protein>
<sequence length="119" mass="13576">MKKPTAEELIERIKERAKPENLGMILIHNGIVRGSSKKGEKVKGMELSVDRERLKDVVRELESREGIEAIEVWINEGKLKVGDDIMLVAVGGRFRKDVLPAFEDLIRKIKEEVVVEKEI</sequence>
<dbReference type="Pfam" id="PF02391">
    <property type="entry name" value="MoaE"/>
    <property type="match status" value="1"/>
</dbReference>
<dbReference type="GO" id="GO:0006777">
    <property type="term" value="P:Mo-molybdopterin cofactor biosynthetic process"/>
    <property type="evidence" value="ECO:0007669"/>
    <property type="project" value="InterPro"/>
</dbReference>
<name>A0A420W8Y6_9BACT</name>
<dbReference type="EC" id="2.8.1.12" evidence="3"/>
<evidence type="ECO:0000256" key="7">
    <source>
        <dbReference type="ARBA" id="ARBA00030407"/>
    </source>
</evidence>
<evidence type="ECO:0000256" key="10">
    <source>
        <dbReference type="ARBA" id="ARBA00049878"/>
    </source>
</evidence>
<evidence type="ECO:0000256" key="6">
    <source>
        <dbReference type="ARBA" id="ARBA00029745"/>
    </source>
</evidence>
<evidence type="ECO:0000256" key="3">
    <source>
        <dbReference type="ARBA" id="ARBA00011950"/>
    </source>
</evidence>
<comment type="pathway">
    <text evidence="1">Cofactor biosynthesis; molybdopterin biosynthesis.</text>
</comment>
<accession>A0A420W8Y6</accession>
<dbReference type="Gene3D" id="3.90.1170.40">
    <property type="entry name" value="Molybdopterin biosynthesis MoaE subunit"/>
    <property type="match status" value="1"/>
</dbReference>
<evidence type="ECO:0000256" key="1">
    <source>
        <dbReference type="ARBA" id="ARBA00005046"/>
    </source>
</evidence>
<reference evidence="11 12" key="1">
    <citation type="submission" date="2018-10" db="EMBL/GenBank/DDBJ databases">
        <title>Genomic Encyclopedia of Type Strains, Phase IV (KMG-IV): sequencing the most valuable type-strain genomes for metagenomic binning, comparative biology and taxonomic classification.</title>
        <authorList>
            <person name="Goeker M."/>
        </authorList>
    </citation>
    <scope>NUCLEOTIDE SEQUENCE [LARGE SCALE GENOMIC DNA]</scope>
    <source>
        <strain evidence="11 12">DSM 15521</strain>
    </source>
</reference>
<dbReference type="Proteomes" id="UP000280881">
    <property type="component" value="Unassembled WGS sequence"/>
</dbReference>
<proteinExistence type="inferred from homology"/>
<evidence type="ECO:0000313" key="12">
    <source>
        <dbReference type="Proteomes" id="UP000280881"/>
    </source>
</evidence>
<keyword evidence="12" id="KW-1185">Reference proteome</keyword>
<dbReference type="SUPFAM" id="SSF54690">
    <property type="entry name" value="Molybdopterin synthase subunit MoaE"/>
    <property type="match status" value="1"/>
</dbReference>
<evidence type="ECO:0000256" key="5">
    <source>
        <dbReference type="ARBA" id="ARBA00026066"/>
    </source>
</evidence>
<dbReference type="RefSeq" id="WP_121170027.1">
    <property type="nucleotide sequence ID" value="NZ_RBIE01000001.1"/>
</dbReference>
<evidence type="ECO:0000256" key="2">
    <source>
        <dbReference type="ARBA" id="ARBA00005426"/>
    </source>
</evidence>
<comment type="similarity">
    <text evidence="2">Belongs to the MoaE family.</text>
</comment>
<dbReference type="AlphaFoldDB" id="A0A420W8Y6"/>
<comment type="caution">
    <text evidence="11">The sequence shown here is derived from an EMBL/GenBank/DDBJ whole genome shotgun (WGS) entry which is preliminary data.</text>
</comment>
<evidence type="ECO:0000256" key="8">
    <source>
        <dbReference type="ARBA" id="ARBA00030781"/>
    </source>
</evidence>
<dbReference type="EMBL" id="RBIE01000001">
    <property type="protein sequence ID" value="RKQ63793.1"/>
    <property type="molecule type" value="Genomic_DNA"/>
</dbReference>
<dbReference type="GO" id="GO:0030366">
    <property type="term" value="F:molybdopterin synthase activity"/>
    <property type="evidence" value="ECO:0007669"/>
    <property type="project" value="UniProtKB-EC"/>
</dbReference>
<gene>
    <name evidence="11" type="ORF">C7457_0675</name>
</gene>
<evidence type="ECO:0000256" key="9">
    <source>
        <dbReference type="ARBA" id="ARBA00032474"/>
    </source>
</evidence>
<dbReference type="OrthoDB" id="9786032at2"/>
<evidence type="ECO:0000313" key="11">
    <source>
        <dbReference type="EMBL" id="RKQ63793.1"/>
    </source>
</evidence>
<dbReference type="InterPro" id="IPR036563">
    <property type="entry name" value="MoaE_sf"/>
</dbReference>
<comment type="subunit">
    <text evidence="5">Heterotetramer of 2 MoaD subunits and 2 MoaE subunits. Also stable as homodimer. The enzyme changes between these two forms during catalysis.</text>
</comment>
<comment type="catalytic activity">
    <reaction evidence="10">
        <text>2 [molybdopterin-synthase sulfur-carrier protein]-C-terminal-Gly-aminoethanethioate + cyclic pyranopterin phosphate + H2O = molybdopterin + 2 [molybdopterin-synthase sulfur-carrier protein]-C-terminal Gly-Gly + 2 H(+)</text>
        <dbReference type="Rhea" id="RHEA:26333"/>
        <dbReference type="Rhea" id="RHEA-COMP:12202"/>
        <dbReference type="Rhea" id="RHEA-COMP:19907"/>
        <dbReference type="ChEBI" id="CHEBI:15377"/>
        <dbReference type="ChEBI" id="CHEBI:15378"/>
        <dbReference type="ChEBI" id="CHEBI:58698"/>
        <dbReference type="ChEBI" id="CHEBI:59648"/>
        <dbReference type="ChEBI" id="CHEBI:90778"/>
        <dbReference type="ChEBI" id="CHEBI:232372"/>
        <dbReference type="EC" id="2.8.1.12"/>
    </reaction>
</comment>
<evidence type="ECO:0000256" key="4">
    <source>
        <dbReference type="ARBA" id="ARBA00013858"/>
    </source>
</evidence>
<organism evidence="11 12">
    <name type="scientific">Thermovibrio guaymasensis</name>
    <dbReference type="NCBI Taxonomy" id="240167"/>
    <lineage>
        <taxon>Bacteria</taxon>
        <taxon>Pseudomonadati</taxon>
        <taxon>Aquificota</taxon>
        <taxon>Aquificia</taxon>
        <taxon>Desulfurobacteriales</taxon>
        <taxon>Desulfurobacteriaceae</taxon>
        <taxon>Thermovibrio</taxon>
    </lineage>
</organism>